<evidence type="ECO:0000256" key="4">
    <source>
        <dbReference type="ARBA" id="ARBA00022729"/>
    </source>
</evidence>
<dbReference type="InterPro" id="IPR006626">
    <property type="entry name" value="PbH1"/>
</dbReference>
<dbReference type="SMART" id="SM00710">
    <property type="entry name" value="PbH1"/>
    <property type="match status" value="6"/>
</dbReference>
<comment type="subcellular location">
    <subcellularLocation>
        <location evidence="1">Secreted</location>
    </subcellularLocation>
</comment>
<evidence type="ECO:0000256" key="6">
    <source>
        <dbReference type="ARBA" id="ARBA00022801"/>
    </source>
</evidence>
<organism evidence="18 19">
    <name type="scientific">Aspergillus keveii</name>
    <dbReference type="NCBI Taxonomy" id="714993"/>
    <lineage>
        <taxon>Eukaryota</taxon>
        <taxon>Fungi</taxon>
        <taxon>Dikarya</taxon>
        <taxon>Ascomycota</taxon>
        <taxon>Pezizomycotina</taxon>
        <taxon>Eurotiomycetes</taxon>
        <taxon>Eurotiomycetidae</taxon>
        <taxon>Eurotiales</taxon>
        <taxon>Aspergillaceae</taxon>
        <taxon>Aspergillus</taxon>
        <taxon>Aspergillus subgen. Nidulantes</taxon>
    </lineage>
</organism>
<keyword evidence="12" id="KW-0624">Polysaccharide degradation</keyword>
<evidence type="ECO:0000256" key="9">
    <source>
        <dbReference type="ARBA" id="ARBA00023277"/>
    </source>
</evidence>
<comment type="similarity">
    <text evidence="2 16">Belongs to the glycosyl hydrolase 28 family.</text>
</comment>
<feature type="chain" id="PRO_5045123692" description="galacturonan 1,4-alpha-galacturonidase" evidence="17">
    <location>
        <begin position="21"/>
        <end position="419"/>
    </location>
</feature>
<proteinExistence type="inferred from homology"/>
<accession>A0ABR4FSV8</accession>
<keyword evidence="3" id="KW-0964">Secreted</keyword>
<dbReference type="Proteomes" id="UP001610563">
    <property type="component" value="Unassembled WGS sequence"/>
</dbReference>
<evidence type="ECO:0000256" key="16">
    <source>
        <dbReference type="RuleBase" id="RU361169"/>
    </source>
</evidence>
<name>A0ABR4FSV8_9EURO</name>
<protein>
    <recommendedName>
        <fullName evidence="14">galacturonan 1,4-alpha-galacturonidase</fullName>
        <ecNumber evidence="14">3.2.1.67</ecNumber>
    </recommendedName>
</protein>
<keyword evidence="19" id="KW-1185">Reference proteome</keyword>
<keyword evidence="18" id="KW-0456">Lyase</keyword>
<comment type="function">
    <text evidence="13">Specific in hydrolyzing the terminal glycosidic bond of polygalacturonic acid and oligogalacturonates.</text>
</comment>
<evidence type="ECO:0000256" key="12">
    <source>
        <dbReference type="ARBA" id="ARBA00023326"/>
    </source>
</evidence>
<feature type="signal peptide" evidence="17">
    <location>
        <begin position="1"/>
        <end position="20"/>
    </location>
</feature>
<dbReference type="EC" id="3.2.1.67" evidence="14"/>
<keyword evidence="5" id="KW-0677">Repeat</keyword>
<keyword evidence="8" id="KW-0325">Glycoprotein</keyword>
<evidence type="ECO:0000256" key="7">
    <source>
        <dbReference type="ARBA" id="ARBA00023157"/>
    </source>
</evidence>
<comment type="catalytic activity">
    <reaction evidence="15">
        <text>[(1-&gt;4)-alpha-D-galacturonosyl](n) + H2O = alpha-D-galacturonate + [(1-&gt;4)-alpha-D-galacturonosyl](n-1)</text>
        <dbReference type="Rhea" id="RHEA:14117"/>
        <dbReference type="Rhea" id="RHEA-COMP:14570"/>
        <dbReference type="Rhea" id="RHEA-COMP:14572"/>
        <dbReference type="ChEBI" id="CHEBI:15377"/>
        <dbReference type="ChEBI" id="CHEBI:58658"/>
        <dbReference type="ChEBI" id="CHEBI:140523"/>
        <dbReference type="EC" id="3.2.1.67"/>
    </reaction>
</comment>
<evidence type="ECO:0000256" key="10">
    <source>
        <dbReference type="ARBA" id="ARBA00023295"/>
    </source>
</evidence>
<dbReference type="GO" id="GO:0016829">
    <property type="term" value="F:lyase activity"/>
    <property type="evidence" value="ECO:0007669"/>
    <property type="project" value="UniProtKB-KW"/>
</dbReference>
<evidence type="ECO:0000256" key="3">
    <source>
        <dbReference type="ARBA" id="ARBA00022525"/>
    </source>
</evidence>
<evidence type="ECO:0000256" key="5">
    <source>
        <dbReference type="ARBA" id="ARBA00022737"/>
    </source>
</evidence>
<keyword evidence="6 16" id="KW-0378">Hydrolase</keyword>
<gene>
    <name evidence="18" type="ORF">BJX66DRAFT_328649</name>
</gene>
<dbReference type="Gene3D" id="2.160.20.10">
    <property type="entry name" value="Single-stranded right-handed beta-helix, Pectin lyase-like"/>
    <property type="match status" value="1"/>
</dbReference>
<evidence type="ECO:0000256" key="1">
    <source>
        <dbReference type="ARBA" id="ARBA00004613"/>
    </source>
</evidence>
<dbReference type="PANTHER" id="PTHR31736:SF12">
    <property type="entry name" value="EXO-POLYGALACTURONASE, PUTATIVE-RELATED"/>
    <property type="match status" value="1"/>
</dbReference>
<dbReference type="PANTHER" id="PTHR31736">
    <property type="match status" value="1"/>
</dbReference>
<keyword evidence="7" id="KW-1015">Disulfide bond</keyword>
<evidence type="ECO:0000313" key="18">
    <source>
        <dbReference type="EMBL" id="KAL2786352.1"/>
    </source>
</evidence>
<dbReference type="InterPro" id="IPR011050">
    <property type="entry name" value="Pectin_lyase_fold/virulence"/>
</dbReference>
<evidence type="ECO:0000313" key="19">
    <source>
        <dbReference type="Proteomes" id="UP001610563"/>
    </source>
</evidence>
<dbReference type="Pfam" id="PF00295">
    <property type="entry name" value="Glyco_hydro_28"/>
    <property type="match status" value="1"/>
</dbReference>
<comment type="caution">
    <text evidence="18">The sequence shown here is derived from an EMBL/GenBank/DDBJ whole genome shotgun (WGS) entry which is preliminary data.</text>
</comment>
<evidence type="ECO:0000256" key="8">
    <source>
        <dbReference type="ARBA" id="ARBA00023180"/>
    </source>
</evidence>
<evidence type="ECO:0000256" key="17">
    <source>
        <dbReference type="SAM" id="SignalP"/>
    </source>
</evidence>
<sequence>MHFLSKALPFVLALTGSTTATLDVSSNGHHKTCVVKPRGDQKNDVPNILRAFRKCNNGGRIIFPEGETYWIAERLNPHVRDVAIEWKGTWLFSDNLTYWRENSYPIQFQNHAAGFVLSGSGITINGHGTGSINGNGDVWYEDEKGVTRVGRPMPFVFWNVSDVHVSSFAIDQPQLWSINIMNGTDMTFRDNRVTVNETGAPSGANWAQNTDGFDTMNARNIRLDGFTFTGGDDCIAIKPRSYGIHISNVTCNGGNGVAIGSLGQYLEDSSVEDVVIEDVRTLNTRYGTYIKTWMGHLVPQDNYESDYQPRGGGWGSVRNITFSNFDVTGSARGMLITQDNGHNGSFKGTSKMEISDVLFENYTGVLGSSSNSASVSCSSVNPCSGIEFRDMGFVDREGDTVTGSCKWVAEGGITGLEGY</sequence>
<evidence type="ECO:0000256" key="2">
    <source>
        <dbReference type="ARBA" id="ARBA00008834"/>
    </source>
</evidence>
<keyword evidence="10 16" id="KW-0326">Glycosidase</keyword>
<reference evidence="18 19" key="1">
    <citation type="submission" date="2024-07" db="EMBL/GenBank/DDBJ databases">
        <title>Section-level genome sequencing and comparative genomics of Aspergillus sections Usti and Cavernicolus.</title>
        <authorList>
            <consortium name="Lawrence Berkeley National Laboratory"/>
            <person name="Nybo J.L."/>
            <person name="Vesth T.C."/>
            <person name="Theobald S."/>
            <person name="Frisvad J.C."/>
            <person name="Larsen T.O."/>
            <person name="Kjaerboelling I."/>
            <person name="Rothschild-Mancinelli K."/>
            <person name="Lyhne E.K."/>
            <person name="Kogle M.E."/>
            <person name="Barry K."/>
            <person name="Clum A."/>
            <person name="Na H."/>
            <person name="Ledsgaard L."/>
            <person name="Lin J."/>
            <person name="Lipzen A."/>
            <person name="Kuo A."/>
            <person name="Riley R."/>
            <person name="Mondo S."/>
            <person name="Labutti K."/>
            <person name="Haridas S."/>
            <person name="Pangalinan J."/>
            <person name="Salamov A.A."/>
            <person name="Simmons B.A."/>
            <person name="Magnuson J.K."/>
            <person name="Chen J."/>
            <person name="Drula E."/>
            <person name="Henrissat B."/>
            <person name="Wiebenga A."/>
            <person name="Lubbers R.J."/>
            <person name="Gomes A.C."/>
            <person name="Makela M.R."/>
            <person name="Stajich J."/>
            <person name="Grigoriev I.V."/>
            <person name="Mortensen U.H."/>
            <person name="De Vries R.P."/>
            <person name="Baker S.E."/>
            <person name="Andersen M.R."/>
        </authorList>
    </citation>
    <scope>NUCLEOTIDE SEQUENCE [LARGE SCALE GENOMIC DNA]</scope>
    <source>
        <strain evidence="18 19">CBS 209.92</strain>
    </source>
</reference>
<keyword evidence="9" id="KW-0119">Carbohydrate metabolism</keyword>
<evidence type="ECO:0000256" key="13">
    <source>
        <dbReference type="ARBA" id="ARBA00037312"/>
    </source>
</evidence>
<evidence type="ECO:0000256" key="14">
    <source>
        <dbReference type="ARBA" id="ARBA00038933"/>
    </source>
</evidence>
<keyword evidence="4 17" id="KW-0732">Signal</keyword>
<dbReference type="InterPro" id="IPR012334">
    <property type="entry name" value="Pectin_lyas_fold"/>
</dbReference>
<dbReference type="SUPFAM" id="SSF51126">
    <property type="entry name" value="Pectin lyase-like"/>
    <property type="match status" value="1"/>
</dbReference>
<evidence type="ECO:0000256" key="15">
    <source>
        <dbReference type="ARBA" id="ARBA00048766"/>
    </source>
</evidence>
<evidence type="ECO:0000256" key="11">
    <source>
        <dbReference type="ARBA" id="ARBA00023316"/>
    </source>
</evidence>
<dbReference type="InterPro" id="IPR000743">
    <property type="entry name" value="Glyco_hydro_28"/>
</dbReference>
<keyword evidence="11" id="KW-0961">Cell wall biogenesis/degradation</keyword>
<dbReference type="EMBL" id="JBFTWV010000120">
    <property type="protein sequence ID" value="KAL2786352.1"/>
    <property type="molecule type" value="Genomic_DNA"/>
</dbReference>